<dbReference type="EMBL" id="JBHTIR010001768">
    <property type="protein sequence ID" value="MFD0852949.1"/>
    <property type="molecule type" value="Genomic_DNA"/>
</dbReference>
<evidence type="ECO:0000313" key="1">
    <source>
        <dbReference type="EMBL" id="MFD0852949.1"/>
    </source>
</evidence>
<feature type="non-terminal residue" evidence="1">
    <location>
        <position position="1"/>
    </location>
</feature>
<feature type="non-terminal residue" evidence="1">
    <location>
        <position position="215"/>
    </location>
</feature>
<sequence>VAARRAAEQMVAHLTESVSGLEARLYEPGWQRFTAEADQEFTREGLRQMTAICRVMALKNSLIKRAISLRTAYVWGQGVEISARDAAKKGSSQDVNAVIQEFLDDPGNQRSFSGAQAREELERSLATDGNVFLALFTNPLTGRVQIRSIPWDEITDVITNPEDCSEPWYYKRVWTTQANELTGASTETRTVYYPALGYRPAQRPLRLKDPLTGAS</sequence>
<comment type="caution">
    <text evidence="1">The sequence shown here is derived from an EMBL/GenBank/DDBJ whole genome shotgun (WGS) entry which is preliminary data.</text>
</comment>
<evidence type="ECO:0000313" key="2">
    <source>
        <dbReference type="Proteomes" id="UP001597083"/>
    </source>
</evidence>
<dbReference type="Proteomes" id="UP001597083">
    <property type="component" value="Unassembled WGS sequence"/>
</dbReference>
<accession>A0ABW3CH79</accession>
<protein>
    <recommendedName>
        <fullName evidence="3">Phage portal protein</fullName>
    </recommendedName>
</protein>
<reference evidence="2" key="1">
    <citation type="journal article" date="2019" name="Int. J. Syst. Evol. Microbiol.">
        <title>The Global Catalogue of Microorganisms (GCM) 10K type strain sequencing project: providing services to taxonomists for standard genome sequencing and annotation.</title>
        <authorList>
            <consortium name="The Broad Institute Genomics Platform"/>
            <consortium name="The Broad Institute Genome Sequencing Center for Infectious Disease"/>
            <person name="Wu L."/>
            <person name="Ma J."/>
        </authorList>
    </citation>
    <scope>NUCLEOTIDE SEQUENCE [LARGE SCALE GENOMIC DNA]</scope>
    <source>
        <strain evidence="2">JCM 31696</strain>
    </source>
</reference>
<organism evidence="1 2">
    <name type="scientific">Actinomadura adrarensis</name>
    <dbReference type="NCBI Taxonomy" id="1819600"/>
    <lineage>
        <taxon>Bacteria</taxon>
        <taxon>Bacillati</taxon>
        <taxon>Actinomycetota</taxon>
        <taxon>Actinomycetes</taxon>
        <taxon>Streptosporangiales</taxon>
        <taxon>Thermomonosporaceae</taxon>
        <taxon>Actinomadura</taxon>
    </lineage>
</organism>
<keyword evidence="2" id="KW-1185">Reference proteome</keyword>
<evidence type="ECO:0008006" key="3">
    <source>
        <dbReference type="Google" id="ProtNLM"/>
    </source>
</evidence>
<gene>
    <name evidence="1" type="ORF">ACFQ07_11990</name>
</gene>
<name>A0ABW3CH79_9ACTN</name>
<proteinExistence type="predicted"/>